<dbReference type="EMBL" id="BMAT01006237">
    <property type="protein sequence ID" value="GFS08736.1"/>
    <property type="molecule type" value="Genomic_DNA"/>
</dbReference>
<dbReference type="AlphaFoldDB" id="A0AAV4IK08"/>
<comment type="caution">
    <text evidence="2">The sequence shown here is derived from an EMBL/GenBank/DDBJ whole genome shotgun (WGS) entry which is preliminary data.</text>
</comment>
<proteinExistence type="predicted"/>
<reference evidence="2 3" key="1">
    <citation type="journal article" date="2021" name="Elife">
        <title>Chloroplast acquisition without the gene transfer in kleptoplastic sea slugs, Plakobranchus ocellatus.</title>
        <authorList>
            <person name="Maeda T."/>
            <person name="Takahashi S."/>
            <person name="Yoshida T."/>
            <person name="Shimamura S."/>
            <person name="Takaki Y."/>
            <person name="Nagai Y."/>
            <person name="Toyoda A."/>
            <person name="Suzuki Y."/>
            <person name="Arimoto A."/>
            <person name="Ishii H."/>
            <person name="Satoh N."/>
            <person name="Nishiyama T."/>
            <person name="Hasebe M."/>
            <person name="Maruyama T."/>
            <person name="Minagawa J."/>
            <person name="Obokata J."/>
            <person name="Shigenobu S."/>
        </authorList>
    </citation>
    <scope>NUCLEOTIDE SEQUENCE [LARGE SCALE GENOMIC DNA]</scope>
</reference>
<dbReference type="GO" id="GO:0009313">
    <property type="term" value="P:oligosaccharide catabolic process"/>
    <property type="evidence" value="ECO:0007669"/>
    <property type="project" value="TreeGrafter"/>
</dbReference>
<dbReference type="GO" id="GO:0004559">
    <property type="term" value="F:alpha-mannosidase activity"/>
    <property type="evidence" value="ECO:0007669"/>
    <property type="project" value="TreeGrafter"/>
</dbReference>
<dbReference type="SUPFAM" id="SSF49785">
    <property type="entry name" value="Galactose-binding domain-like"/>
    <property type="match status" value="1"/>
</dbReference>
<dbReference type="PANTHER" id="PTHR46017:SF1">
    <property type="entry name" value="ALPHA-MANNOSIDASE 2C1"/>
    <property type="match status" value="1"/>
</dbReference>
<feature type="domain" description="Alpha-mannosidase Ams1-like N-terminal" evidence="1">
    <location>
        <begin position="44"/>
        <end position="176"/>
    </location>
</feature>
<dbReference type="Pfam" id="PF22907">
    <property type="entry name" value="Ams1-like_1st"/>
    <property type="match status" value="1"/>
</dbReference>
<name>A0AAV4IK08_9GAST</name>
<evidence type="ECO:0000313" key="2">
    <source>
        <dbReference type="EMBL" id="GFS08736.1"/>
    </source>
</evidence>
<dbReference type="Proteomes" id="UP000762676">
    <property type="component" value="Unassembled WGS sequence"/>
</dbReference>
<keyword evidence="3" id="KW-1185">Reference proteome</keyword>
<gene>
    <name evidence="2" type="ORF">ElyMa_003020800</name>
</gene>
<evidence type="ECO:0000313" key="3">
    <source>
        <dbReference type="Proteomes" id="UP000762676"/>
    </source>
</evidence>
<evidence type="ECO:0000259" key="1">
    <source>
        <dbReference type="Pfam" id="PF22907"/>
    </source>
</evidence>
<sequence length="256" mass="29675">MDHVPFKHKRTTLERAEKFISPHYFTDINLRSRLYREKTALASIKHFAAQDRVPFNKAIQGQFKETNIGQAFGPVWSTHWFQLEVNIPASWQGQEVHLLWDSSSEALVWIEGEPVQGLSSDNSRTSYPLAYKAEPSKLHHVIHIEMACNHLFGVGNMAIVKPEDDKRTFSLNQAELGLFDRDVYNLILDIETLHDIAKELPETDQRSYQALYTVNDMINQIEVQDRSTYQRFCVTVHYIFCISYMTCKVNHLNMLG</sequence>
<accession>A0AAV4IK08</accession>
<dbReference type="Gene3D" id="2.60.120.260">
    <property type="entry name" value="Galactose-binding domain-like"/>
    <property type="match status" value="1"/>
</dbReference>
<organism evidence="2 3">
    <name type="scientific">Elysia marginata</name>
    <dbReference type="NCBI Taxonomy" id="1093978"/>
    <lineage>
        <taxon>Eukaryota</taxon>
        <taxon>Metazoa</taxon>
        <taxon>Spiralia</taxon>
        <taxon>Lophotrochozoa</taxon>
        <taxon>Mollusca</taxon>
        <taxon>Gastropoda</taxon>
        <taxon>Heterobranchia</taxon>
        <taxon>Euthyneura</taxon>
        <taxon>Panpulmonata</taxon>
        <taxon>Sacoglossa</taxon>
        <taxon>Placobranchoidea</taxon>
        <taxon>Plakobranchidae</taxon>
        <taxon>Elysia</taxon>
    </lineage>
</organism>
<dbReference type="InterPro" id="IPR008979">
    <property type="entry name" value="Galactose-bd-like_sf"/>
</dbReference>
<protein>
    <submittedName>
        <fullName evidence="2">Alpha-mannosidase</fullName>
    </submittedName>
</protein>
<dbReference type="PANTHER" id="PTHR46017">
    <property type="entry name" value="ALPHA-MANNOSIDASE 2C1"/>
    <property type="match status" value="1"/>
</dbReference>
<dbReference type="InterPro" id="IPR054723">
    <property type="entry name" value="Ams1-like_N"/>
</dbReference>